<dbReference type="Proteomes" id="UP001589828">
    <property type="component" value="Unassembled WGS sequence"/>
</dbReference>
<dbReference type="InterPro" id="IPR037523">
    <property type="entry name" value="VOC_core"/>
</dbReference>
<reference evidence="2 3" key="1">
    <citation type="submission" date="2024-09" db="EMBL/GenBank/DDBJ databases">
        <authorList>
            <person name="Sun Q."/>
            <person name="Mori K."/>
        </authorList>
    </citation>
    <scope>NUCLEOTIDE SEQUENCE [LARGE SCALE GENOMIC DNA]</scope>
    <source>
        <strain evidence="2 3">NCAIM B.02415</strain>
    </source>
</reference>
<dbReference type="Pfam" id="PF00903">
    <property type="entry name" value="Glyoxalase"/>
    <property type="match status" value="1"/>
</dbReference>
<evidence type="ECO:0000313" key="2">
    <source>
        <dbReference type="EMBL" id="MFC0513552.1"/>
    </source>
</evidence>
<dbReference type="RefSeq" id="WP_377021416.1">
    <property type="nucleotide sequence ID" value="NZ_JBHLTS010000015.1"/>
</dbReference>
<dbReference type="SUPFAM" id="SSF54593">
    <property type="entry name" value="Glyoxalase/Bleomycin resistance protein/Dihydroxybiphenyl dioxygenase"/>
    <property type="match status" value="1"/>
</dbReference>
<dbReference type="EMBL" id="JBHLTS010000015">
    <property type="protein sequence ID" value="MFC0513552.1"/>
    <property type="molecule type" value="Genomic_DNA"/>
</dbReference>
<proteinExistence type="predicted"/>
<evidence type="ECO:0000259" key="1">
    <source>
        <dbReference type="PROSITE" id="PS51819"/>
    </source>
</evidence>
<accession>A0ABV6L2H9</accession>
<dbReference type="Gene3D" id="3.10.180.10">
    <property type="entry name" value="2,3-Dihydroxybiphenyl 1,2-Dioxygenase, domain 1"/>
    <property type="match status" value="1"/>
</dbReference>
<gene>
    <name evidence="2" type="ORF">ACFFGT_05045</name>
</gene>
<comment type="caution">
    <text evidence="2">The sequence shown here is derived from an EMBL/GenBank/DDBJ whole genome shotgun (WGS) entry which is preliminary data.</text>
</comment>
<organism evidence="2 3">
    <name type="scientific">Mucilaginibacter angelicae</name>
    <dbReference type="NCBI Taxonomy" id="869718"/>
    <lineage>
        <taxon>Bacteria</taxon>
        <taxon>Pseudomonadati</taxon>
        <taxon>Bacteroidota</taxon>
        <taxon>Sphingobacteriia</taxon>
        <taxon>Sphingobacteriales</taxon>
        <taxon>Sphingobacteriaceae</taxon>
        <taxon>Mucilaginibacter</taxon>
    </lineage>
</organism>
<name>A0ABV6L2H9_9SPHI</name>
<keyword evidence="3" id="KW-1185">Reference proteome</keyword>
<protein>
    <submittedName>
        <fullName evidence="2">VOC family protein</fullName>
    </submittedName>
</protein>
<evidence type="ECO:0000313" key="3">
    <source>
        <dbReference type="Proteomes" id="UP001589828"/>
    </source>
</evidence>
<dbReference type="InterPro" id="IPR004360">
    <property type="entry name" value="Glyas_Fos-R_dOase_dom"/>
</dbReference>
<sequence>MEQNIKLTVPFFMVTDMEASLRLYREGLGFKITKQWTPRSRIEWCRLERDAVSVMLQQLRKLNAEQSGPLGGGVTITYQCTDALALYHEFVEKGLEVAEPFVGNGLWVVSLKDPDTYRLEFASPTDVPEETTYSTWKKLRL</sequence>
<dbReference type="CDD" id="cd06587">
    <property type="entry name" value="VOC"/>
    <property type="match status" value="1"/>
</dbReference>
<dbReference type="InterPro" id="IPR029068">
    <property type="entry name" value="Glyas_Bleomycin-R_OHBP_Dase"/>
</dbReference>
<feature type="domain" description="VOC" evidence="1">
    <location>
        <begin position="4"/>
        <end position="124"/>
    </location>
</feature>
<dbReference type="PROSITE" id="PS51819">
    <property type="entry name" value="VOC"/>
    <property type="match status" value="1"/>
</dbReference>